<evidence type="ECO:0000256" key="4">
    <source>
        <dbReference type="ARBA" id="ARBA00023163"/>
    </source>
</evidence>
<evidence type="ECO:0000256" key="2">
    <source>
        <dbReference type="ARBA" id="ARBA00023015"/>
    </source>
</evidence>
<protein>
    <recommendedName>
        <fullName evidence="8">TF-B3 domain-containing protein</fullName>
    </recommendedName>
</protein>
<dbReference type="InterPro" id="IPR015300">
    <property type="entry name" value="DNA-bd_pseudobarrel_sf"/>
</dbReference>
<organism evidence="6 7">
    <name type="scientific">Hordeum vulgare subsp. vulgare</name>
    <name type="common">Domesticated barley</name>
    <dbReference type="NCBI Taxonomy" id="112509"/>
    <lineage>
        <taxon>Eukaryota</taxon>
        <taxon>Viridiplantae</taxon>
        <taxon>Streptophyta</taxon>
        <taxon>Embryophyta</taxon>
        <taxon>Tracheophyta</taxon>
        <taxon>Spermatophyta</taxon>
        <taxon>Magnoliopsida</taxon>
        <taxon>Liliopsida</taxon>
        <taxon>Poales</taxon>
        <taxon>Poaceae</taxon>
        <taxon>BOP clade</taxon>
        <taxon>Pooideae</taxon>
        <taxon>Triticodae</taxon>
        <taxon>Triticeae</taxon>
        <taxon>Hordeinae</taxon>
        <taxon>Hordeum</taxon>
    </lineage>
</organism>
<reference evidence="7" key="1">
    <citation type="journal article" date="2012" name="Nature">
        <title>A physical, genetic and functional sequence assembly of the barley genome.</title>
        <authorList>
            <consortium name="The International Barley Genome Sequencing Consortium"/>
            <person name="Mayer K.F."/>
            <person name="Waugh R."/>
            <person name="Brown J.W."/>
            <person name="Schulman A."/>
            <person name="Langridge P."/>
            <person name="Platzer M."/>
            <person name="Fincher G.B."/>
            <person name="Muehlbauer G.J."/>
            <person name="Sato K."/>
            <person name="Close T.J."/>
            <person name="Wise R.P."/>
            <person name="Stein N."/>
        </authorList>
    </citation>
    <scope>NUCLEOTIDE SEQUENCE [LARGE SCALE GENOMIC DNA]</scope>
    <source>
        <strain evidence="7">cv. Morex</strain>
    </source>
</reference>
<keyword evidence="3" id="KW-0238">DNA-binding</keyword>
<dbReference type="Proteomes" id="UP000011116">
    <property type="component" value="Chromosome 2H"/>
</dbReference>
<reference evidence="6" key="3">
    <citation type="submission" date="2022-01" db="UniProtKB">
        <authorList>
            <consortium name="EnsemblPlants"/>
        </authorList>
    </citation>
    <scope>IDENTIFICATION</scope>
    <source>
        <strain evidence="6">subsp. vulgare</strain>
    </source>
</reference>
<dbReference type="Gramene" id="HORVU.MOREX.r2.2HG0136410.1">
    <property type="protein sequence ID" value="HORVU.MOREX.r2.2HG0136410.1"/>
    <property type="gene ID" value="HORVU.MOREX.r2.2HG0136410"/>
</dbReference>
<dbReference type="SUPFAM" id="SSF101936">
    <property type="entry name" value="DNA-binding pseudobarrel domain"/>
    <property type="match status" value="1"/>
</dbReference>
<dbReference type="Gene3D" id="2.40.330.10">
    <property type="entry name" value="DNA-binding pseudobarrel domain"/>
    <property type="match status" value="1"/>
</dbReference>
<evidence type="ECO:0000313" key="7">
    <source>
        <dbReference type="Proteomes" id="UP000011116"/>
    </source>
</evidence>
<keyword evidence="7" id="KW-1185">Reference proteome</keyword>
<evidence type="ECO:0000256" key="1">
    <source>
        <dbReference type="ARBA" id="ARBA00004123"/>
    </source>
</evidence>
<dbReference type="Gramene" id="HORVU.MOREX.r3.2HG0165520.1">
    <property type="protein sequence ID" value="HORVU.MOREX.r3.2HG0165520.1"/>
    <property type="gene ID" value="HORVU.MOREX.r3.2HG0165520"/>
</dbReference>
<dbReference type="GO" id="GO:0003677">
    <property type="term" value="F:DNA binding"/>
    <property type="evidence" value="ECO:0007669"/>
    <property type="project" value="UniProtKB-KW"/>
</dbReference>
<evidence type="ECO:0008006" key="8">
    <source>
        <dbReference type="Google" id="ProtNLM"/>
    </source>
</evidence>
<keyword evidence="5" id="KW-0539">Nucleus</keyword>
<comment type="subcellular location">
    <subcellularLocation>
        <location evidence="1">Nucleus</location>
    </subcellularLocation>
</comment>
<name>A0A8I6XK05_HORVV</name>
<dbReference type="AlphaFoldDB" id="A0A8I6XK05"/>
<evidence type="ECO:0000256" key="3">
    <source>
        <dbReference type="ARBA" id="ARBA00023125"/>
    </source>
</evidence>
<accession>A0A8I6XK05</accession>
<keyword evidence="4" id="KW-0804">Transcription</keyword>
<evidence type="ECO:0000256" key="5">
    <source>
        <dbReference type="ARBA" id="ARBA00023242"/>
    </source>
</evidence>
<dbReference type="GO" id="GO:0005634">
    <property type="term" value="C:nucleus"/>
    <property type="evidence" value="ECO:0007669"/>
    <property type="project" value="UniProtKB-SubCell"/>
</dbReference>
<proteinExistence type="predicted"/>
<keyword evidence="2" id="KW-0805">Transcription regulation</keyword>
<sequence>MQRFREEKVTNAGHGIGVEPYNIYTRGVVLNGGEEQMLGLTLHIQHGYIGLHFVHHLTPTNITSKLMKIPKKIFQWLNLAPEGVVSLCMGVGDVMQVGYDTNCDGLMVLDKDWDVFATQYHIQVDDVVVFNFKESNVQGINITCIVIGLRLAQA</sequence>
<dbReference type="EnsemblPlants" id="HORVU.MOREX.r3.2HG0165520.1">
    <property type="protein sequence ID" value="HORVU.MOREX.r3.2HG0165520.1"/>
    <property type="gene ID" value="HORVU.MOREX.r3.2HG0165520"/>
</dbReference>
<reference evidence="6" key="2">
    <citation type="submission" date="2020-10" db="EMBL/GenBank/DDBJ databases">
        <authorList>
            <person name="Scholz U."/>
            <person name="Mascher M."/>
            <person name="Fiebig A."/>
        </authorList>
    </citation>
    <scope>NUCLEOTIDE SEQUENCE [LARGE SCALE GENOMIC DNA]</scope>
    <source>
        <strain evidence="6">cv. Morex</strain>
    </source>
</reference>
<evidence type="ECO:0000313" key="6">
    <source>
        <dbReference type="EnsemblPlants" id="HORVU.MOREX.r3.2HG0165520.1"/>
    </source>
</evidence>